<evidence type="ECO:0000313" key="13">
    <source>
        <dbReference type="EMBL" id="QNO54033.1"/>
    </source>
</evidence>
<comment type="subcellular location">
    <subcellularLocation>
        <location evidence="10">Cell membrane</location>
        <topology evidence="10">Multi-pass membrane protein</topology>
    </subcellularLocation>
    <subcellularLocation>
        <location evidence="1">Endomembrane system</location>
        <topology evidence="1">Multi-pass membrane protein</topology>
    </subcellularLocation>
</comment>
<evidence type="ECO:0000256" key="3">
    <source>
        <dbReference type="ARBA" id="ARBA00022448"/>
    </source>
</evidence>
<dbReference type="InterPro" id="IPR019561">
    <property type="entry name" value="Translocon_Sec61/SecY_plug_dom"/>
</dbReference>
<feature type="transmembrane region" description="Helical" evidence="10">
    <location>
        <begin position="179"/>
        <end position="198"/>
    </location>
</feature>
<comment type="function">
    <text evidence="10">The central subunit of the protein translocation channel SecYEG. Consists of two halves formed by TMs 1-5 and 6-10. These two domains form a lateral gate at the front which open onto the bilayer between TMs 2 and 7, and are clamped together by SecE at the back. The channel is closed by both a pore ring composed of hydrophobic SecY resides and a short helix (helix 2A) on the extracellular side of the membrane which forms a plug. The plug probably moves laterally to allow the channel to open. The ring and the pore may move independently.</text>
</comment>
<feature type="transmembrane region" description="Helical" evidence="10">
    <location>
        <begin position="423"/>
        <end position="441"/>
    </location>
</feature>
<dbReference type="SUPFAM" id="SSF103491">
    <property type="entry name" value="Preprotein translocase SecY subunit"/>
    <property type="match status" value="1"/>
</dbReference>
<keyword evidence="9 10" id="KW-0472">Membrane</keyword>
<feature type="transmembrane region" description="Helical" evidence="10">
    <location>
        <begin position="358"/>
        <end position="381"/>
    </location>
</feature>
<dbReference type="HAMAP" id="MF_01465">
    <property type="entry name" value="SecY"/>
    <property type="match status" value="1"/>
</dbReference>
<dbReference type="GO" id="GO:0012505">
    <property type="term" value="C:endomembrane system"/>
    <property type="evidence" value="ECO:0007669"/>
    <property type="project" value="UniProtKB-SubCell"/>
</dbReference>
<dbReference type="Pfam" id="PF00344">
    <property type="entry name" value="SecY"/>
    <property type="match status" value="1"/>
</dbReference>
<dbReference type="AlphaFoldDB" id="A0A7G9Z199"/>
<dbReference type="InterPro" id="IPR002208">
    <property type="entry name" value="SecY/SEC61-alpha"/>
</dbReference>
<comment type="subunit">
    <text evidence="10">Component of the Sec protein translocase complex. Heterotrimer consisting of alpha (SecY), beta (SecG) and gamma (SecE) subunits. The heterotrimers can form oligomers, although 1 heterotrimer is thought to be able to translocate proteins. Interacts with the ribosome. May interact with SecDF, and other proteins may be involved.</text>
</comment>
<keyword evidence="3 10" id="KW-0813">Transport</keyword>
<feature type="transmembrane region" description="Helical" evidence="10">
    <location>
        <begin position="280"/>
        <end position="302"/>
    </location>
</feature>
<evidence type="ECO:0000256" key="10">
    <source>
        <dbReference type="HAMAP-Rule" id="MF_01465"/>
    </source>
</evidence>
<organism evidence="13">
    <name type="scientific">Candidatus Methanophagaceae archaeon ANME-1 ERB6</name>
    <dbReference type="NCBI Taxonomy" id="2759912"/>
    <lineage>
        <taxon>Archaea</taxon>
        <taxon>Methanobacteriati</taxon>
        <taxon>Methanobacteriota</taxon>
        <taxon>Stenosarchaea group</taxon>
        <taxon>Methanomicrobia</taxon>
        <taxon>Candidatus Methanophagales</taxon>
        <taxon>Candidatus Methanophagaceae</taxon>
    </lineage>
</organism>
<evidence type="ECO:0000256" key="9">
    <source>
        <dbReference type="ARBA" id="ARBA00023136"/>
    </source>
</evidence>
<comment type="caution">
    <text evidence="10">Lacks conserved residue(s) required for the propagation of feature annotation.</text>
</comment>
<keyword evidence="6 10" id="KW-0653">Protein transport</keyword>
<dbReference type="Pfam" id="PF10559">
    <property type="entry name" value="Plug_translocon"/>
    <property type="match status" value="1"/>
</dbReference>
<dbReference type="PROSITE" id="PS00756">
    <property type="entry name" value="SECY_2"/>
    <property type="match status" value="1"/>
</dbReference>
<gene>
    <name evidence="10 13" type="primary">secY</name>
    <name evidence="13" type="ORF">KFAGBJAM_00015</name>
</gene>
<dbReference type="NCBIfam" id="TIGR00967">
    <property type="entry name" value="3a0501s007"/>
    <property type="match status" value="1"/>
</dbReference>
<reference evidence="13" key="1">
    <citation type="submission" date="2020-06" db="EMBL/GenBank/DDBJ databases">
        <title>Unique genomic features of the anaerobic methanotrophic archaea.</title>
        <authorList>
            <person name="Chadwick G.L."/>
            <person name="Skennerton C.T."/>
            <person name="Laso-Perez R."/>
            <person name="Leu A.O."/>
            <person name="Speth D.R."/>
            <person name="Yu H."/>
            <person name="Morgan-Lang C."/>
            <person name="Hatzenpichler R."/>
            <person name="Goudeau D."/>
            <person name="Malmstrom R."/>
            <person name="Brazelton W.J."/>
            <person name="Woyke T."/>
            <person name="Hallam S.J."/>
            <person name="Tyson G.W."/>
            <person name="Wegener G."/>
            <person name="Boetius A."/>
            <person name="Orphan V."/>
        </authorList>
    </citation>
    <scope>NUCLEOTIDE SEQUENCE</scope>
</reference>
<keyword evidence="7 10" id="KW-1133">Transmembrane helix</keyword>
<name>A0A7G9Z199_9EURY</name>
<dbReference type="PRINTS" id="PR00303">
    <property type="entry name" value="SECYTRNLCASE"/>
</dbReference>
<sequence length="485" mass="53336">MNETSLRDVLTSILGKFPMVERPGWHVHFKTKLAWTAGILVLFFALGNIPLFGLSPESMDLFGRWRALFAGETFSLTALGIMPIVDASIVLQLLVGAGIIKLNLSDPRDQAFYQNIQKLLVLVFAAFISLTYVVGFYKPDPEIASLLGVSLQFISLMLFIQVFVGGMLIYFMDEVVSKWGIGSGVSLFILAGVSHQIISGLISPIRVGGWAVGVIPEWIQIARELEPYEILEGGIVFLFQHHMIALISTIAVFLIVVYLESTRMEIPLAHTMARGARGRFPIKILYASVLPMILVRALQASIQGFGRMLWSRGITVFGTYDAETNSAISGLMYYLDPIYSPWDWFPALVPPDIAGWQVALKLSIDLAFMVIGCAIFALFWINTTGMGAKDVAAQIHRSGMQIPGHRRSPATIERMMEGYIPKIALMGGAILGALCVLANMFGTLGNASGTGLLLAVSIAYRLYEDVASEQMMEMFPAMRRFFGEG</sequence>
<keyword evidence="8 10" id="KW-0811">Translocation</keyword>
<dbReference type="GO" id="GO:0065002">
    <property type="term" value="P:intracellular protein transmembrane transport"/>
    <property type="evidence" value="ECO:0007669"/>
    <property type="project" value="UniProtKB-UniRule"/>
</dbReference>
<dbReference type="EMBL" id="MT631559">
    <property type="protein sequence ID" value="QNO54033.1"/>
    <property type="molecule type" value="Genomic_DNA"/>
</dbReference>
<accession>A0A7G9Z199</accession>
<evidence type="ECO:0000256" key="2">
    <source>
        <dbReference type="ARBA" id="ARBA00005751"/>
    </source>
</evidence>
<comment type="similarity">
    <text evidence="2 10 11">Belongs to the SecY/SEC61-alpha family.</text>
</comment>
<dbReference type="PIRSF" id="PIRSF004557">
    <property type="entry name" value="SecY"/>
    <property type="match status" value="1"/>
</dbReference>
<dbReference type="InterPro" id="IPR026593">
    <property type="entry name" value="SecY"/>
</dbReference>
<dbReference type="Gene3D" id="1.10.3370.10">
    <property type="entry name" value="SecY subunit domain"/>
    <property type="match status" value="1"/>
</dbReference>
<protein>
    <recommendedName>
        <fullName evidence="10">Protein translocase subunit SecY</fullName>
    </recommendedName>
    <alternativeName>
        <fullName evidence="10">Protein transport protein SEC61 subunit alpha homolog</fullName>
    </alternativeName>
</protein>
<evidence type="ECO:0000256" key="11">
    <source>
        <dbReference type="RuleBase" id="RU004349"/>
    </source>
</evidence>
<feature type="transmembrane region" description="Helical" evidence="10">
    <location>
        <begin position="33"/>
        <end position="54"/>
    </location>
</feature>
<dbReference type="NCBIfam" id="NF006341">
    <property type="entry name" value="PRK08568.1-5"/>
    <property type="match status" value="1"/>
</dbReference>
<evidence type="ECO:0000256" key="5">
    <source>
        <dbReference type="ARBA" id="ARBA00022692"/>
    </source>
</evidence>
<evidence type="ECO:0000259" key="12">
    <source>
        <dbReference type="Pfam" id="PF10559"/>
    </source>
</evidence>
<dbReference type="InterPro" id="IPR030659">
    <property type="entry name" value="SecY_CS"/>
</dbReference>
<evidence type="ECO:0000256" key="1">
    <source>
        <dbReference type="ARBA" id="ARBA00004127"/>
    </source>
</evidence>
<dbReference type="InterPro" id="IPR023201">
    <property type="entry name" value="SecY_dom_sf"/>
</dbReference>
<evidence type="ECO:0000256" key="7">
    <source>
        <dbReference type="ARBA" id="ARBA00022989"/>
    </source>
</evidence>
<dbReference type="GO" id="GO:0005886">
    <property type="term" value="C:plasma membrane"/>
    <property type="evidence" value="ECO:0007669"/>
    <property type="project" value="UniProtKB-SubCell"/>
</dbReference>
<keyword evidence="4 10" id="KW-1003">Cell membrane</keyword>
<evidence type="ECO:0000256" key="4">
    <source>
        <dbReference type="ARBA" id="ARBA00022475"/>
    </source>
</evidence>
<keyword evidence="5 10" id="KW-0812">Transmembrane</keyword>
<dbReference type="GO" id="GO:0006605">
    <property type="term" value="P:protein targeting"/>
    <property type="evidence" value="ECO:0007669"/>
    <property type="project" value="UniProtKB-UniRule"/>
</dbReference>
<evidence type="ECO:0000256" key="8">
    <source>
        <dbReference type="ARBA" id="ARBA00023010"/>
    </source>
</evidence>
<feature type="domain" description="Translocon Sec61/SecY plug" evidence="12">
    <location>
        <begin position="41"/>
        <end position="72"/>
    </location>
</feature>
<feature type="transmembrane region" description="Helical" evidence="10">
    <location>
        <begin position="235"/>
        <end position="259"/>
    </location>
</feature>
<evidence type="ECO:0000256" key="6">
    <source>
        <dbReference type="ARBA" id="ARBA00022927"/>
    </source>
</evidence>
<feature type="transmembrane region" description="Helical" evidence="10">
    <location>
        <begin position="149"/>
        <end position="172"/>
    </location>
</feature>
<feature type="transmembrane region" description="Helical" evidence="10">
    <location>
        <begin position="74"/>
        <end position="99"/>
    </location>
</feature>
<proteinExistence type="inferred from homology"/>
<dbReference type="PANTHER" id="PTHR10906">
    <property type="entry name" value="SECY/SEC61-ALPHA FAMILY MEMBER"/>
    <property type="match status" value="1"/>
</dbReference>
<feature type="transmembrane region" description="Helical" evidence="10">
    <location>
        <begin position="119"/>
        <end position="137"/>
    </location>
</feature>